<dbReference type="Pfam" id="PF04355">
    <property type="entry name" value="BamE"/>
    <property type="match status" value="1"/>
</dbReference>
<dbReference type="GO" id="GO:0051205">
    <property type="term" value="P:protein insertion into membrane"/>
    <property type="evidence" value="ECO:0007669"/>
    <property type="project" value="UniProtKB-UniRule"/>
</dbReference>
<dbReference type="EMBL" id="CP000238">
    <property type="protein sequence ID" value="ABF14282.1"/>
    <property type="molecule type" value="Genomic_DNA"/>
</dbReference>
<dbReference type="NCBIfam" id="NF008585">
    <property type="entry name" value="PRK11548.1"/>
    <property type="match status" value="1"/>
</dbReference>
<evidence type="ECO:0000256" key="3">
    <source>
        <dbReference type="ARBA" id="ARBA00023237"/>
    </source>
</evidence>
<dbReference type="Gene3D" id="3.30.1450.10">
    <property type="match status" value="1"/>
</dbReference>
<keyword evidence="7" id="KW-1185">Reference proteome</keyword>
<protein>
    <recommendedName>
        <fullName evidence="4">Outer membrane protein assembly factor BamE</fullName>
    </recommendedName>
</protein>
<dbReference type="HAMAP" id="MF_00925">
    <property type="entry name" value="OM_assembly_BamE"/>
    <property type="match status" value="1"/>
</dbReference>
<reference evidence="6 7" key="1">
    <citation type="journal article" date="2006" name="PLoS Biol.">
        <title>Metabolic complementarity and genomics of the dual bacterial symbiosis of sharpshooters.</title>
        <authorList>
            <person name="Wu D."/>
            <person name="Daugherty S.C."/>
            <person name="Van Aken S.E."/>
            <person name="Pai G.H."/>
            <person name="Watkins K.L."/>
            <person name="Khouri H."/>
            <person name="Tallon L.J."/>
            <person name="Zaborsky J.M."/>
            <person name="Dunbar H.E."/>
            <person name="Tran P.L."/>
            <person name="Moran N.A."/>
            <person name="Eisen J.A."/>
        </authorList>
    </citation>
    <scope>NUCLEOTIDE SEQUENCE [LARGE SCALE GENOMIC DNA]</scope>
    <source>
        <strain evidence="6">Hc</strain>
    </source>
</reference>
<evidence type="ECO:0000256" key="2">
    <source>
        <dbReference type="ARBA" id="ARBA00023136"/>
    </source>
</evidence>
<gene>
    <name evidence="6" type="primary">smpA</name>
    <name evidence="4" type="synonym">bamE</name>
    <name evidence="6" type="ordered locus">BCI_0566</name>
</gene>
<organism evidence="6 7">
    <name type="scientific">Baumannia cicadellinicola subsp. Homalodisca coagulata</name>
    <dbReference type="NCBI Taxonomy" id="374463"/>
    <lineage>
        <taxon>Bacteria</taxon>
        <taxon>Pseudomonadati</taxon>
        <taxon>Pseudomonadota</taxon>
        <taxon>Gammaproteobacteria</taxon>
        <taxon>Candidatus Palibaumannia</taxon>
    </lineage>
</organism>
<evidence type="ECO:0000259" key="5">
    <source>
        <dbReference type="Pfam" id="PF04355"/>
    </source>
</evidence>
<dbReference type="OrthoDB" id="9808250at2"/>
<dbReference type="KEGG" id="bci:BCI_0566"/>
<comment type="function">
    <text evidence="4">Part of the outer membrane protein assembly complex, which is involved in assembly and insertion of beta-barrel proteins into the outer membrane.</text>
</comment>
<keyword evidence="2 4" id="KW-0472">Membrane</keyword>
<dbReference type="InterPro" id="IPR007450">
    <property type="entry name" value="BamE_dom"/>
</dbReference>
<comment type="subunit">
    <text evidence="4">Part of the Bam complex.</text>
</comment>
<keyword evidence="1 4" id="KW-0732">Signal</keyword>
<dbReference type="InterPro" id="IPR026592">
    <property type="entry name" value="BamE"/>
</dbReference>
<dbReference type="GO" id="GO:0043165">
    <property type="term" value="P:Gram-negative-bacterium-type cell outer membrane assembly"/>
    <property type="evidence" value="ECO:0007669"/>
    <property type="project" value="UniProtKB-UniRule"/>
</dbReference>
<dbReference type="STRING" id="374463.BCI_0566"/>
<accession>Q1LSR9</accession>
<comment type="subcellular location">
    <subcellularLocation>
        <location evidence="4">Cell outer membrane</location>
    </subcellularLocation>
</comment>
<feature type="domain" description="Outer membrane protein assembly factor BamE" evidence="5">
    <location>
        <begin position="37"/>
        <end position="103"/>
    </location>
</feature>
<proteinExistence type="inferred from homology"/>
<dbReference type="AlphaFoldDB" id="Q1LSR9"/>
<evidence type="ECO:0000256" key="1">
    <source>
        <dbReference type="ARBA" id="ARBA00022729"/>
    </source>
</evidence>
<comment type="similarity">
    <text evidence="4">Belongs to the BamE family.</text>
</comment>
<dbReference type="RefSeq" id="WP_011520728.1">
    <property type="nucleotide sequence ID" value="NC_007984.1"/>
</dbReference>
<keyword evidence="3 4" id="KW-0998">Cell outer membrane</keyword>
<dbReference type="GO" id="GO:1990063">
    <property type="term" value="C:Bam protein complex"/>
    <property type="evidence" value="ECO:0007669"/>
    <property type="project" value="TreeGrafter"/>
</dbReference>
<dbReference type="PANTHER" id="PTHR37482">
    <property type="entry name" value="OUTER MEMBRANE PROTEIN ASSEMBLY FACTOR BAME"/>
    <property type="match status" value="1"/>
</dbReference>
<evidence type="ECO:0000313" key="6">
    <source>
        <dbReference type="EMBL" id="ABF14282.1"/>
    </source>
</evidence>
<dbReference type="Proteomes" id="UP000002427">
    <property type="component" value="Chromosome"/>
</dbReference>
<sequence length="110" mass="13021">MNLIYHQLTVIVLFALIFTSSCSMYNIVIYHHNLHQGNYLTKTDVDQIHIGMTKQQVSNILGTPIFQDQNNTWYYIDRCKINHQHLTQKRVILTFNKSDILTNLDKFTDY</sequence>
<evidence type="ECO:0000313" key="7">
    <source>
        <dbReference type="Proteomes" id="UP000002427"/>
    </source>
</evidence>
<name>Q1LSR9_BAUCH</name>
<dbReference type="GO" id="GO:0030674">
    <property type="term" value="F:protein-macromolecule adaptor activity"/>
    <property type="evidence" value="ECO:0007669"/>
    <property type="project" value="TreeGrafter"/>
</dbReference>
<dbReference type="HOGENOM" id="CLU_083835_4_0_6"/>
<evidence type="ECO:0000256" key="4">
    <source>
        <dbReference type="HAMAP-Rule" id="MF_00925"/>
    </source>
</evidence>
<dbReference type="PANTHER" id="PTHR37482:SF1">
    <property type="entry name" value="OUTER MEMBRANE PROTEIN ASSEMBLY FACTOR BAME"/>
    <property type="match status" value="1"/>
</dbReference>
<dbReference type="InterPro" id="IPR037873">
    <property type="entry name" value="BamE-like"/>
</dbReference>